<feature type="compositionally biased region" description="Polar residues" evidence="4">
    <location>
        <begin position="1395"/>
        <end position="1409"/>
    </location>
</feature>
<dbReference type="GO" id="GO:0005524">
    <property type="term" value="F:ATP binding"/>
    <property type="evidence" value="ECO:0007669"/>
    <property type="project" value="InterPro"/>
</dbReference>
<dbReference type="FunFam" id="3.40.50.300:FF:001111">
    <property type="entry name" value="neuron navigator 2 isoform X3"/>
    <property type="match status" value="1"/>
</dbReference>
<feature type="compositionally biased region" description="Basic residues" evidence="4">
    <location>
        <begin position="1560"/>
        <end position="1582"/>
    </location>
</feature>
<dbReference type="PROSITE" id="PS50021">
    <property type="entry name" value="CH"/>
    <property type="match status" value="1"/>
</dbReference>
<feature type="region of interest" description="Disordered" evidence="4">
    <location>
        <begin position="2299"/>
        <end position="2324"/>
    </location>
</feature>
<feature type="region of interest" description="Disordered" evidence="4">
    <location>
        <begin position="1556"/>
        <end position="1610"/>
    </location>
</feature>
<feature type="compositionally biased region" description="Basic and acidic residues" evidence="4">
    <location>
        <begin position="1096"/>
        <end position="1119"/>
    </location>
</feature>
<gene>
    <name evidence="6" type="ORF">O3P69_005070</name>
</gene>
<dbReference type="Gene3D" id="3.40.50.300">
    <property type="entry name" value="P-loop containing nucleotide triphosphate hydrolases"/>
    <property type="match status" value="1"/>
</dbReference>
<dbReference type="InterPro" id="IPR057568">
    <property type="entry name" value="CortBP2_NAV1-like_AAA_lid"/>
</dbReference>
<comment type="caution">
    <text evidence="6">The sequence shown here is derived from an EMBL/GenBank/DDBJ whole genome shotgun (WGS) entry which is preliminary data.</text>
</comment>
<feature type="compositionally biased region" description="Low complexity" evidence="4">
    <location>
        <begin position="1151"/>
        <end position="1166"/>
    </location>
</feature>
<dbReference type="Pfam" id="PF00004">
    <property type="entry name" value="AAA"/>
    <property type="match status" value="1"/>
</dbReference>
<keyword evidence="2 3" id="KW-0175">Coiled coil</keyword>
<dbReference type="Gene3D" id="1.10.418.10">
    <property type="entry name" value="Calponin-like domain"/>
    <property type="match status" value="1"/>
</dbReference>
<feature type="compositionally biased region" description="Low complexity" evidence="4">
    <location>
        <begin position="647"/>
        <end position="658"/>
    </location>
</feature>
<sequence length="2324" mass="251362">MTAPPGLVIVRPSPLPPPLHTALPIPPRRTIFPSQSPCCCIYTDWANHYLEKSRSRRHIHDLQADVTDGVVLAEVIEAVTGQKVPDINKKPKNSTQMLDNIGASLSYLAGLGVALDGLTAKDIKDGNLKAILSLFFALSRYKQQQKQAQQERKELEKLREKKQESEMVTTAASKLGSPYKGHVSSGGVGGGSAIPTPALGGRRPPPDHHGRILRSATPASSSGASTGSQLKSAASASSSRSTSPANGSSSFIPQPRSHSGRASLNEKHSKTSGTSNLVRTSLRGPSGQSGGHNNNNTAGNHVHASPYHSPAPPAKHKDSMLDKFKLFNHKEKDARNKTTSSSGVSKRTSSSSGFSSARSERSDSSTSVCSDAKPPPLPPHQSLPVSTSSSSSDQASHADVQQGGAPPPAKPQGLRGIRSKFSKSSSKDSKESPKSSRKEKEREEREGSRGSPRGGHKAHRDPRAERGESRERSGREERSGKKSEKLTLELDGGSRSRSQPPPHSQPDQAKESRVAASRQDASAQFADPQVPPALPPKENSHKDNSAMLADQNSVAMQQQHHHHHQQQQHQQHQQHQQQVEPGIATTPGSPLPPGTPGTGIPKPTAHVKGQTKAAPPERTGPTTPTSSPNVNTPHQAKDYNKMVRHQSSSSTPKGSSSSGAPRTTTTPAGVDPNCPQEPRDPKGSLPRQKQLGRREEPAAGISVALVSPMPIPRDKDHLVTPSESGSNISESSQSNSGHSNSNSSGNSSVIYKPTSSEDDSVTDYKMGKVDEKPEGEEGDEVILNIKPMQPLVRTSQYGYMRGLGLHQARTVPPSLHVSRLALQETANTVPQKGMRLGPHLKRPPGNNQVLDADYSDLESVELTNGYMSDGDVLRNVGYRSGNSSDLDGYMSEGGASLYAHRLNQRFKEGMRQVHESMNKVQHFIQDDSFDDSSSLSSGVSDTLNEMSAEDMLSTSLSSDHPAYQKSRSMKEVGLKLPVGLSGSPSRKVAMGVDPSGMYKVVSSRAHVKKTESSQQTDNSAFKQISNTQWKKYVENGKGSLERSARELQRGMDPSSGSSRKMDHKKSNLGSPQSGVPGGAPLSSGSGPSGSGSAGSRKIEKKGTSGEKKREGERSSRDRGVGGLSAQLNGDSKKLQNPKTAPSHFGYNGKRTTSSGSVASTGSSKGSKGIKEDSTGGSSSHHESSSHSLERPRTKLKVSGGTQTTSDLHYMSSGVHSDGEYSSGSLGRKYQLKSYSLNGPVAAQLSQSVRERIMQSPYGKVHVGEYAQYPSPYYRERSPRIKPTDGSLSDSPYSNYAELQYGGSPYSSPYSWVSRSNYAGSVASAPTRPLGGSLTEAESMESISSSASSIAAQIQHARATSLTQARLMMHQRELSSSPSPRLARSNSVRSTKSEKLYSSSGRESHASQPTSPTPPGGARLPISPLNTVRGSPYYSTVIPRTSKDDECHGSSLSLVSSSSSLYSSQEEKQAAEIRKLRKDLAEAQDKVGTLTNQLTTNAHMVAAFEQSLTNMTNRLQQLTASSEQKDSEVMELRKTIEALRQQSVDAGLTVACLQSTSPDCHHHHHHHHHLHSTPSPTRHHHSQHPPNIASCSVLNVTTGGSRSNSPEKPCHDVARRHTFTGNCKDLVVCEFTEAGGKLVRGTSVESVSSISSACSAASHTSNHDKSDGSKSGKKKGWLRSSFSKAFSRGHKKSKQGVSGGSVSDIEGMERGDSSAPASPQLQRANGEPVELDCQSTTSICKEQVKEEDVENLKCQLQEKDMVLTDIRLEALSSAHQLESLKETLSKMRSEMISLKQDNDRLHRLMSSKSLNSSQSSLPVSDSIEQRLSLGEEVTMPDSTDVILIDPSDKDGKRVSITVYMGCHGDYDKYMNPVDGLQGSECVIGAISVSGKTKWDMLDSLVKRIFKEYILRVDPVSNLGLSADSILSYHIGEISRGRHPESPELLPYGYLVGEVMAIKLILKGANINHVDALAFETMIPKSIVQRYVSLLTEHRRIILCGPSGTGKTYLAQKLAEYLVTRMEKDPSPGYIATFNVDHKTGKDLGAYLSHISEQCENNSADLPLVIILDNLHHAGALTDVFNGFLSAKYTQCPYIIGTMNQTTSCSTTNLQLHHNFRWVLMANHMEPVKGLVGRVARRRLTQVEVEAGSRLPRLQQVLDWLPRCWSHINKFLETHSSSDVTIGPRLFLSCPGSLEGSQVWFTDLWNYSLVPYLVEAVREGLQLYGKRSTWEDPTTWITETYPWPPSSHAGPQALLSLRPEDVGYDTLAATVSSTTQDKFKNDNQGENDPLLSMLMRLQEAANYSSPQQDSDTASIENMENPLESTI</sequence>
<feature type="compositionally biased region" description="Low complexity" evidence="4">
    <location>
        <begin position="1373"/>
        <end position="1386"/>
    </location>
</feature>
<feature type="region of interest" description="Disordered" evidence="4">
    <location>
        <begin position="1368"/>
        <end position="1462"/>
    </location>
</feature>
<evidence type="ECO:0000256" key="4">
    <source>
        <dbReference type="SAM" id="MobiDB-lite"/>
    </source>
</evidence>
<dbReference type="Pfam" id="PF25408">
    <property type="entry name" value="AAA_lid_NAV1"/>
    <property type="match status" value="1"/>
</dbReference>
<feature type="region of interest" description="Disordered" evidence="4">
    <location>
        <begin position="1044"/>
        <end position="1224"/>
    </location>
</feature>
<evidence type="ECO:0000259" key="5">
    <source>
        <dbReference type="PROSITE" id="PS50021"/>
    </source>
</evidence>
<dbReference type="SUPFAM" id="SSF47576">
    <property type="entry name" value="Calponin-homology domain, CH-domain"/>
    <property type="match status" value="1"/>
</dbReference>
<feature type="compositionally biased region" description="Basic and acidic residues" evidence="4">
    <location>
        <begin position="1660"/>
        <end position="1669"/>
    </location>
</feature>
<protein>
    <recommendedName>
        <fullName evidence="5">Calponin-homology (CH) domain-containing protein</fullName>
    </recommendedName>
</protein>
<feature type="coiled-coil region" evidence="3">
    <location>
        <begin position="1465"/>
        <end position="1541"/>
    </location>
</feature>
<feature type="compositionally biased region" description="Basic and acidic residues" evidence="4">
    <location>
        <begin position="149"/>
        <end position="165"/>
    </location>
</feature>
<evidence type="ECO:0000313" key="7">
    <source>
        <dbReference type="Proteomes" id="UP001487740"/>
    </source>
</evidence>
<evidence type="ECO:0000256" key="1">
    <source>
        <dbReference type="ARBA" id="ARBA00006255"/>
    </source>
</evidence>
<feature type="domain" description="Calponin-homology (CH)" evidence="5">
    <location>
        <begin position="36"/>
        <end position="143"/>
    </location>
</feature>
<dbReference type="Pfam" id="PF23092">
    <property type="entry name" value="Ubiquitin_6"/>
    <property type="match status" value="1"/>
</dbReference>
<feature type="compositionally biased region" description="Polar residues" evidence="4">
    <location>
        <begin position="1125"/>
        <end position="1139"/>
    </location>
</feature>
<feature type="compositionally biased region" description="Basic and acidic residues" evidence="4">
    <location>
        <begin position="425"/>
        <end position="448"/>
    </location>
</feature>
<dbReference type="PANTHER" id="PTHR12784">
    <property type="entry name" value="STEERIN"/>
    <property type="match status" value="1"/>
</dbReference>
<feature type="region of interest" description="Disordered" evidence="4">
    <location>
        <begin position="1003"/>
        <end position="1022"/>
    </location>
</feature>
<dbReference type="Proteomes" id="UP001487740">
    <property type="component" value="Unassembled WGS sequence"/>
</dbReference>
<feature type="region of interest" description="Disordered" evidence="4">
    <location>
        <begin position="950"/>
        <end position="969"/>
    </location>
</feature>
<feature type="compositionally biased region" description="Polar residues" evidence="4">
    <location>
        <begin position="1012"/>
        <end position="1022"/>
    </location>
</feature>
<organism evidence="6 7">
    <name type="scientific">Scylla paramamosain</name>
    <name type="common">Mud crab</name>
    <dbReference type="NCBI Taxonomy" id="85552"/>
    <lineage>
        <taxon>Eukaryota</taxon>
        <taxon>Metazoa</taxon>
        <taxon>Ecdysozoa</taxon>
        <taxon>Arthropoda</taxon>
        <taxon>Crustacea</taxon>
        <taxon>Multicrustacea</taxon>
        <taxon>Malacostraca</taxon>
        <taxon>Eumalacostraca</taxon>
        <taxon>Eucarida</taxon>
        <taxon>Decapoda</taxon>
        <taxon>Pleocyemata</taxon>
        <taxon>Brachyura</taxon>
        <taxon>Eubrachyura</taxon>
        <taxon>Portunoidea</taxon>
        <taxon>Portunidae</taxon>
        <taxon>Portuninae</taxon>
        <taxon>Scylla</taxon>
    </lineage>
</organism>
<feature type="compositionally biased region" description="Low complexity" evidence="4">
    <location>
        <begin position="616"/>
        <end position="633"/>
    </location>
</feature>
<dbReference type="GO" id="GO:0016887">
    <property type="term" value="F:ATP hydrolysis activity"/>
    <property type="evidence" value="ECO:0007669"/>
    <property type="project" value="InterPro"/>
</dbReference>
<comment type="similarity">
    <text evidence="1">Belongs to the Nav/unc-53 family.</text>
</comment>
<feature type="compositionally biased region" description="Basic and acidic residues" evidence="4">
    <location>
        <begin position="315"/>
        <end position="336"/>
    </location>
</feature>
<dbReference type="SMART" id="SM00033">
    <property type="entry name" value="CH"/>
    <property type="match status" value="1"/>
</dbReference>
<evidence type="ECO:0000256" key="3">
    <source>
        <dbReference type="SAM" id="Coils"/>
    </source>
</evidence>
<dbReference type="InterPro" id="IPR036872">
    <property type="entry name" value="CH_dom_sf"/>
</dbReference>
<dbReference type="InterPro" id="IPR003593">
    <property type="entry name" value="AAA+_ATPase"/>
</dbReference>
<dbReference type="InterPro" id="IPR027417">
    <property type="entry name" value="P-loop_NTPase"/>
</dbReference>
<dbReference type="SMART" id="SM00382">
    <property type="entry name" value="AAA"/>
    <property type="match status" value="1"/>
</dbReference>
<reference evidence="6 7" key="1">
    <citation type="submission" date="2023-03" db="EMBL/GenBank/DDBJ databases">
        <title>High-quality genome of Scylla paramamosain provides insights in environmental adaptation.</title>
        <authorList>
            <person name="Zhang L."/>
        </authorList>
    </citation>
    <scope>NUCLEOTIDE SEQUENCE [LARGE SCALE GENOMIC DNA]</scope>
    <source>
        <strain evidence="6">LZ_2023a</strain>
        <tissue evidence="6">Muscle</tissue>
    </source>
</reference>
<dbReference type="EMBL" id="JARAKH010000015">
    <property type="protein sequence ID" value="KAK8396847.1"/>
    <property type="molecule type" value="Genomic_DNA"/>
</dbReference>
<keyword evidence="7" id="KW-1185">Reference proteome</keyword>
<dbReference type="GO" id="GO:0022008">
    <property type="term" value="P:neurogenesis"/>
    <property type="evidence" value="ECO:0007669"/>
    <property type="project" value="InterPro"/>
</dbReference>
<dbReference type="InterPro" id="IPR057126">
    <property type="entry name" value="NAV1-like_ubiquitin-like"/>
</dbReference>
<feature type="compositionally biased region" description="Low complexity" evidence="4">
    <location>
        <begin position="722"/>
        <end position="748"/>
    </location>
</feature>
<feature type="compositionally biased region" description="Low complexity" evidence="4">
    <location>
        <begin position="567"/>
        <end position="578"/>
    </location>
</feature>
<accession>A0AAW0UDU3</accession>
<dbReference type="InterPro" id="IPR039041">
    <property type="entry name" value="Nav/unc-53"/>
</dbReference>
<feature type="region of interest" description="Disordered" evidence="4">
    <location>
        <begin position="149"/>
        <end position="764"/>
    </location>
</feature>
<dbReference type="Pfam" id="PF00307">
    <property type="entry name" value="CH"/>
    <property type="match status" value="1"/>
</dbReference>
<proteinExistence type="inferred from homology"/>
<feature type="compositionally biased region" description="Low complexity" evidence="4">
    <location>
        <begin position="1449"/>
        <end position="1462"/>
    </location>
</feature>
<evidence type="ECO:0000256" key="2">
    <source>
        <dbReference type="ARBA" id="ARBA00023054"/>
    </source>
</evidence>
<dbReference type="PANTHER" id="PTHR12784:SF28">
    <property type="entry name" value="PROTEIN SICKIE"/>
    <property type="match status" value="1"/>
</dbReference>
<name>A0AAW0UDU3_SCYPA</name>
<dbReference type="SUPFAM" id="SSF52540">
    <property type="entry name" value="P-loop containing nucleoside triphosphate hydrolases"/>
    <property type="match status" value="1"/>
</dbReference>
<feature type="compositionally biased region" description="Basic and acidic residues" evidence="4">
    <location>
        <begin position="1168"/>
        <end position="1192"/>
    </location>
</feature>
<feature type="region of interest" description="Disordered" evidence="4">
    <location>
        <begin position="1653"/>
        <end position="1728"/>
    </location>
</feature>
<feature type="compositionally biased region" description="Low complexity" evidence="4">
    <location>
        <begin position="340"/>
        <end position="357"/>
    </location>
</feature>
<feature type="compositionally biased region" description="Low complexity" evidence="4">
    <location>
        <begin position="382"/>
        <end position="404"/>
    </location>
</feature>
<dbReference type="InterPro" id="IPR001715">
    <property type="entry name" value="CH_dom"/>
</dbReference>
<feature type="compositionally biased region" description="Low complexity" evidence="4">
    <location>
        <begin position="291"/>
        <end position="308"/>
    </location>
</feature>
<dbReference type="CDD" id="cd21212">
    <property type="entry name" value="CH_NAV2-like"/>
    <property type="match status" value="1"/>
</dbReference>
<feature type="compositionally biased region" description="Basic and acidic residues" evidence="4">
    <location>
        <begin position="461"/>
        <end position="494"/>
    </location>
</feature>
<evidence type="ECO:0000313" key="6">
    <source>
        <dbReference type="EMBL" id="KAK8396847.1"/>
    </source>
</evidence>
<dbReference type="InterPro" id="IPR003959">
    <property type="entry name" value="ATPase_AAA_core"/>
</dbReference>
<feature type="compositionally biased region" description="Polar residues" evidence="4">
    <location>
        <begin position="1588"/>
        <end position="1605"/>
    </location>
</feature>
<feature type="compositionally biased region" description="Low complexity" evidence="4">
    <location>
        <begin position="215"/>
        <end position="250"/>
    </location>
</feature>